<dbReference type="InterPro" id="IPR012349">
    <property type="entry name" value="Split_barrel_FMN-bd"/>
</dbReference>
<accession>A0ABW3J9Z1</accession>
<name>A0ABW3J9Z1_9HYPH</name>
<dbReference type="EMBL" id="JBHTJO010000001">
    <property type="protein sequence ID" value="MFD0986906.1"/>
    <property type="molecule type" value="Genomic_DNA"/>
</dbReference>
<dbReference type="Gene3D" id="2.30.110.10">
    <property type="entry name" value="Electron Transport, Fmn-binding Protein, Chain A"/>
    <property type="match status" value="1"/>
</dbReference>
<dbReference type="Pfam" id="PF16242">
    <property type="entry name" value="Pyrid_ox_like"/>
    <property type="match status" value="1"/>
</dbReference>
<organism evidence="2 3">
    <name type="scientific">Methyloligella solikamskensis</name>
    <dbReference type="NCBI Taxonomy" id="1177756"/>
    <lineage>
        <taxon>Bacteria</taxon>
        <taxon>Pseudomonadati</taxon>
        <taxon>Pseudomonadota</taxon>
        <taxon>Alphaproteobacteria</taxon>
        <taxon>Hyphomicrobiales</taxon>
        <taxon>Hyphomicrobiaceae</taxon>
        <taxon>Methyloligella</taxon>
    </lineage>
</organism>
<gene>
    <name evidence="2" type="ORF">ACFQ2F_07315</name>
</gene>
<comment type="caution">
    <text evidence="2">The sequence shown here is derived from an EMBL/GenBank/DDBJ whole genome shotgun (WGS) entry which is preliminary data.</text>
</comment>
<proteinExistence type="predicted"/>
<evidence type="ECO:0000259" key="1">
    <source>
        <dbReference type="Pfam" id="PF16242"/>
    </source>
</evidence>
<dbReference type="PANTHER" id="PTHR34818">
    <property type="entry name" value="PROTEIN BLI-3"/>
    <property type="match status" value="1"/>
</dbReference>
<dbReference type="PANTHER" id="PTHR34818:SF1">
    <property type="entry name" value="PROTEIN BLI-3"/>
    <property type="match status" value="1"/>
</dbReference>
<dbReference type="InterPro" id="IPR052917">
    <property type="entry name" value="Stress-Dev_Protein"/>
</dbReference>
<dbReference type="SUPFAM" id="SSF50475">
    <property type="entry name" value="FMN-binding split barrel"/>
    <property type="match status" value="1"/>
</dbReference>
<evidence type="ECO:0000313" key="3">
    <source>
        <dbReference type="Proteomes" id="UP001597102"/>
    </source>
</evidence>
<protein>
    <submittedName>
        <fullName evidence="2">Pyridoxamine 5'-phosphate oxidase family protein</fullName>
    </submittedName>
</protein>
<dbReference type="RefSeq" id="WP_379087898.1">
    <property type="nucleotide sequence ID" value="NZ_JBHTJO010000001.1"/>
</dbReference>
<reference evidence="3" key="1">
    <citation type="journal article" date="2019" name="Int. J. Syst. Evol. Microbiol.">
        <title>The Global Catalogue of Microorganisms (GCM) 10K type strain sequencing project: providing services to taxonomists for standard genome sequencing and annotation.</title>
        <authorList>
            <consortium name="The Broad Institute Genomics Platform"/>
            <consortium name="The Broad Institute Genome Sequencing Center for Infectious Disease"/>
            <person name="Wu L."/>
            <person name="Ma J."/>
        </authorList>
    </citation>
    <scope>NUCLEOTIDE SEQUENCE [LARGE SCALE GENOMIC DNA]</scope>
    <source>
        <strain evidence="3">CCUG 61697</strain>
    </source>
</reference>
<dbReference type="InterPro" id="IPR038725">
    <property type="entry name" value="YdaG_split_barrel_FMN-bd"/>
</dbReference>
<dbReference type="Proteomes" id="UP001597102">
    <property type="component" value="Unassembled WGS sequence"/>
</dbReference>
<feature type="domain" description="General stress protein FMN-binding split barrel" evidence="1">
    <location>
        <begin position="6"/>
        <end position="133"/>
    </location>
</feature>
<keyword evidence="3" id="KW-1185">Reference proteome</keyword>
<evidence type="ECO:0000313" key="2">
    <source>
        <dbReference type="EMBL" id="MFD0986906.1"/>
    </source>
</evidence>
<sequence>MSTKSLAELSKRMKEIDFAMLTTVAPDGGIASRPMSNNKDVEYDGDSYYFTSDETDMVSEIADNPNVGLTFHGDDRFFVAVAGEAELIRDKETFKAHWAPSVDDWFEDGIDTPGLVLIKVHAARVHYWDGEENGEIKI</sequence>